<organism evidence="9 10">
    <name type="scientific">Echria macrotheca</name>
    <dbReference type="NCBI Taxonomy" id="438768"/>
    <lineage>
        <taxon>Eukaryota</taxon>
        <taxon>Fungi</taxon>
        <taxon>Dikarya</taxon>
        <taxon>Ascomycota</taxon>
        <taxon>Pezizomycotina</taxon>
        <taxon>Sordariomycetes</taxon>
        <taxon>Sordariomycetidae</taxon>
        <taxon>Sordariales</taxon>
        <taxon>Schizotheciaceae</taxon>
        <taxon>Echria</taxon>
    </lineage>
</organism>
<gene>
    <name evidence="9" type="ORF">QBC47DRAFT_386811</name>
</gene>
<dbReference type="AlphaFoldDB" id="A0AAJ0F9Y7"/>
<evidence type="ECO:0000256" key="7">
    <source>
        <dbReference type="ARBA" id="ARBA00023157"/>
    </source>
</evidence>
<dbReference type="GO" id="GO:0030600">
    <property type="term" value="F:feruloyl esterase activity"/>
    <property type="evidence" value="ECO:0007669"/>
    <property type="project" value="UniProtKB-ARBA"/>
</dbReference>
<evidence type="ECO:0000256" key="1">
    <source>
        <dbReference type="ARBA" id="ARBA00006249"/>
    </source>
</evidence>
<protein>
    <recommendedName>
        <fullName evidence="8">Carboxylic ester hydrolase</fullName>
        <ecNumber evidence="8">3.1.1.-</ecNumber>
    </recommendedName>
</protein>
<name>A0AAJ0F9Y7_9PEZI</name>
<evidence type="ECO:0000313" key="9">
    <source>
        <dbReference type="EMBL" id="KAK1753615.1"/>
    </source>
</evidence>
<keyword evidence="3" id="KW-0479">Metal-binding</keyword>
<dbReference type="PANTHER" id="PTHR33938:SF2">
    <property type="entry name" value="CARBOXYLIC ESTER HYDROLASE"/>
    <property type="match status" value="1"/>
</dbReference>
<dbReference type="InterPro" id="IPR011118">
    <property type="entry name" value="Tannase/feruloyl_esterase"/>
</dbReference>
<keyword evidence="10" id="KW-1185">Reference proteome</keyword>
<evidence type="ECO:0000256" key="5">
    <source>
        <dbReference type="ARBA" id="ARBA00022801"/>
    </source>
</evidence>
<accession>A0AAJ0F9Y7</accession>
<evidence type="ECO:0000256" key="6">
    <source>
        <dbReference type="ARBA" id="ARBA00022837"/>
    </source>
</evidence>
<keyword evidence="7" id="KW-1015">Disulfide bond</keyword>
<dbReference type="EC" id="3.1.1.-" evidence="8"/>
<keyword evidence="4" id="KW-0732">Signal</keyword>
<evidence type="ECO:0000256" key="4">
    <source>
        <dbReference type="ARBA" id="ARBA00022729"/>
    </source>
</evidence>
<evidence type="ECO:0000256" key="2">
    <source>
        <dbReference type="ARBA" id="ARBA00022487"/>
    </source>
</evidence>
<evidence type="ECO:0000313" key="10">
    <source>
        <dbReference type="Proteomes" id="UP001239445"/>
    </source>
</evidence>
<keyword evidence="2" id="KW-0719">Serine esterase</keyword>
<proteinExistence type="inferred from homology"/>
<dbReference type="SUPFAM" id="SSF53474">
    <property type="entry name" value="alpha/beta-Hydrolases"/>
    <property type="match status" value="1"/>
</dbReference>
<evidence type="ECO:0000256" key="3">
    <source>
        <dbReference type="ARBA" id="ARBA00022723"/>
    </source>
</evidence>
<keyword evidence="5 8" id="KW-0378">Hydrolase</keyword>
<keyword evidence="6" id="KW-0106">Calcium</keyword>
<sequence>MSTDTGHNSTSSDLTWALHNPERQTDFGYRAMHGSVVFSKALVNGYYGEAPNKSYYSGCSTGGRQGLKEAQLYSDSFDGMLIGAPAWWSTGLAVWTTRIGVNNLPLTGAGHITIPQIMGLAAEVKKQCDSVDGVADGIISAPENCTFDFTKVTCGTPGVNASTCLTEAQVVTAKNVYADYLVNDKLAFPGLLLGSENLWLVMMTGSAPIPLGQDYVRYFLLGDPSWNWTRFNDSIMTLAADQDPGHLTADHFDGLSEFQSRGGRILMYHGDADALIPTRSSDYFYNRTAEAMRPESGEIRDWFRYFRVPGMGHCAGSAVDAPWYFAGANQAGGLGTDRFSVAGFEDNEHDALLALVDWVEKGRPVDAIIATAWRNGSVPESGVLRQRALCPVPKRAVLESGGDEKSAKSWRCT</sequence>
<dbReference type="GO" id="GO:0046872">
    <property type="term" value="F:metal ion binding"/>
    <property type="evidence" value="ECO:0007669"/>
    <property type="project" value="UniProtKB-KW"/>
</dbReference>
<evidence type="ECO:0000256" key="8">
    <source>
        <dbReference type="RuleBase" id="RU361238"/>
    </source>
</evidence>
<comment type="similarity">
    <text evidence="1 8">Belongs to the tannase family.</text>
</comment>
<dbReference type="Pfam" id="PF07519">
    <property type="entry name" value="Tannase"/>
    <property type="match status" value="2"/>
</dbReference>
<dbReference type="InterPro" id="IPR029058">
    <property type="entry name" value="AB_hydrolase_fold"/>
</dbReference>
<comment type="caution">
    <text evidence="9">The sequence shown here is derived from an EMBL/GenBank/DDBJ whole genome shotgun (WGS) entry which is preliminary data.</text>
</comment>
<dbReference type="Proteomes" id="UP001239445">
    <property type="component" value="Unassembled WGS sequence"/>
</dbReference>
<dbReference type="PANTHER" id="PTHR33938">
    <property type="entry name" value="FERULOYL ESTERASE B-RELATED"/>
    <property type="match status" value="1"/>
</dbReference>
<dbReference type="EMBL" id="MU839837">
    <property type="protein sequence ID" value="KAK1753615.1"/>
    <property type="molecule type" value="Genomic_DNA"/>
</dbReference>
<reference evidence="9" key="1">
    <citation type="submission" date="2023-06" db="EMBL/GenBank/DDBJ databases">
        <title>Genome-scale phylogeny and comparative genomics of the fungal order Sordariales.</title>
        <authorList>
            <consortium name="Lawrence Berkeley National Laboratory"/>
            <person name="Hensen N."/>
            <person name="Bonometti L."/>
            <person name="Westerberg I."/>
            <person name="Brannstrom I.O."/>
            <person name="Guillou S."/>
            <person name="Cros-Aarteil S."/>
            <person name="Calhoun S."/>
            <person name="Haridas S."/>
            <person name="Kuo A."/>
            <person name="Mondo S."/>
            <person name="Pangilinan J."/>
            <person name="Riley R."/>
            <person name="Labutti K."/>
            <person name="Andreopoulos B."/>
            <person name="Lipzen A."/>
            <person name="Chen C."/>
            <person name="Yanf M."/>
            <person name="Daum C."/>
            <person name="Ng V."/>
            <person name="Clum A."/>
            <person name="Steindorff A."/>
            <person name="Ohm R."/>
            <person name="Martin F."/>
            <person name="Silar P."/>
            <person name="Natvig D."/>
            <person name="Lalanne C."/>
            <person name="Gautier V."/>
            <person name="Ament-Velasquez S.L."/>
            <person name="Kruys A."/>
            <person name="Hutchinson M.I."/>
            <person name="Powell A.J."/>
            <person name="Barry K."/>
            <person name="Miller A.N."/>
            <person name="Grigoriev I.V."/>
            <person name="Debuchy R."/>
            <person name="Gladieux P."/>
            <person name="Thoren M.H."/>
            <person name="Johannesson H."/>
        </authorList>
    </citation>
    <scope>NUCLEOTIDE SEQUENCE</scope>
    <source>
        <strain evidence="9">PSN4</strain>
    </source>
</reference>